<comment type="caution">
    <text evidence="6">The sequence shown here is derived from an EMBL/GenBank/DDBJ whole genome shotgun (WGS) entry which is preliminary data.</text>
</comment>
<feature type="signal peptide" evidence="4">
    <location>
        <begin position="1"/>
        <end position="31"/>
    </location>
</feature>
<keyword evidence="7" id="KW-1185">Reference proteome</keyword>
<feature type="chain" id="PRO_5019714623" evidence="4">
    <location>
        <begin position="32"/>
        <end position="308"/>
    </location>
</feature>
<dbReference type="Proteomes" id="UP000277671">
    <property type="component" value="Unassembled WGS sequence"/>
</dbReference>
<keyword evidence="1 4" id="KW-0732">Signal</keyword>
<feature type="domain" description="Chitin-binding type-4" evidence="5">
    <location>
        <begin position="32"/>
        <end position="208"/>
    </location>
</feature>
<dbReference type="PANTHER" id="PTHR34823">
    <property type="entry name" value="GLCNAC-BINDING PROTEIN A"/>
    <property type="match status" value="1"/>
</dbReference>
<name>A0A495JCV8_9ACTN</name>
<organism evidence="6 7">
    <name type="scientific">Micromonospora pisi</name>
    <dbReference type="NCBI Taxonomy" id="589240"/>
    <lineage>
        <taxon>Bacteria</taxon>
        <taxon>Bacillati</taxon>
        <taxon>Actinomycetota</taxon>
        <taxon>Actinomycetes</taxon>
        <taxon>Micromonosporales</taxon>
        <taxon>Micromonosporaceae</taxon>
        <taxon>Micromonospora</taxon>
    </lineage>
</organism>
<evidence type="ECO:0000256" key="4">
    <source>
        <dbReference type="SAM" id="SignalP"/>
    </source>
</evidence>
<gene>
    <name evidence="6" type="ORF">BDK92_0113</name>
</gene>
<dbReference type="InterPro" id="IPR004302">
    <property type="entry name" value="Cellulose/chitin-bd_N"/>
</dbReference>
<feature type="region of interest" description="Disordered" evidence="2">
    <location>
        <begin position="219"/>
        <end position="252"/>
    </location>
</feature>
<keyword evidence="3" id="KW-1133">Transmembrane helix</keyword>
<evidence type="ECO:0000256" key="3">
    <source>
        <dbReference type="SAM" id="Phobius"/>
    </source>
</evidence>
<dbReference type="PANTHER" id="PTHR34823:SF1">
    <property type="entry name" value="CHITIN-BINDING TYPE-4 DOMAIN-CONTAINING PROTEIN"/>
    <property type="match status" value="1"/>
</dbReference>
<keyword evidence="3" id="KW-0812">Transmembrane</keyword>
<dbReference type="PROSITE" id="PS51318">
    <property type="entry name" value="TAT"/>
    <property type="match status" value="1"/>
</dbReference>
<dbReference type="SUPFAM" id="SSF81296">
    <property type="entry name" value="E set domains"/>
    <property type="match status" value="1"/>
</dbReference>
<dbReference type="InterPro" id="IPR051024">
    <property type="entry name" value="GlcNAc_Chitin_IntDeg"/>
</dbReference>
<evidence type="ECO:0000313" key="7">
    <source>
        <dbReference type="Proteomes" id="UP000277671"/>
    </source>
</evidence>
<proteinExistence type="predicted"/>
<feature type="compositionally biased region" description="Low complexity" evidence="2">
    <location>
        <begin position="219"/>
        <end position="240"/>
    </location>
</feature>
<sequence length="308" mass="32107">MMTVRRRLVVAAALTATALLLTGLVVGPALAHGAPGSPVSRAVACGPEGRQTNRSAACTAAKAAGTATEQWDNVRLSDVAGRDREKVPDGKLCSGGMAKFRGLDLARADWPATTLRTGVELTFTYRTTIPHKGTFRWYVTRAGYDPSQPLSWSDLSERPFLTATDPPVVDGSYRMRGKLPAGLSGRHLVYAIWQNSSTPDTYYSCSDVILESAPAAGARAATSRPATTPPGGTQPSGGSSEPVTGIGSPDGTADVLGRSTVAATSGSGGALLPMLVAALLVAALGLPVGLWLRARRTRDRRRLGSTTH</sequence>
<dbReference type="RefSeq" id="WP_342775793.1">
    <property type="nucleotide sequence ID" value="NZ_RBKT01000001.1"/>
</dbReference>
<evidence type="ECO:0000256" key="1">
    <source>
        <dbReference type="ARBA" id="ARBA00022729"/>
    </source>
</evidence>
<dbReference type="AlphaFoldDB" id="A0A495JCV8"/>
<dbReference type="InterPro" id="IPR014756">
    <property type="entry name" value="Ig_E-set"/>
</dbReference>
<dbReference type="Gene3D" id="2.70.50.50">
    <property type="entry name" value="chitin-binding protein cbp21"/>
    <property type="match status" value="1"/>
</dbReference>
<dbReference type="EMBL" id="RBKT01000001">
    <property type="protein sequence ID" value="RKR85899.1"/>
    <property type="molecule type" value="Genomic_DNA"/>
</dbReference>
<reference evidence="6 7" key="1">
    <citation type="submission" date="2018-10" db="EMBL/GenBank/DDBJ databases">
        <title>Sequencing the genomes of 1000 actinobacteria strains.</title>
        <authorList>
            <person name="Klenk H.-P."/>
        </authorList>
    </citation>
    <scope>NUCLEOTIDE SEQUENCE [LARGE SCALE GENOMIC DNA]</scope>
    <source>
        <strain evidence="6 7">DSM 45175</strain>
    </source>
</reference>
<protein>
    <submittedName>
        <fullName evidence="6">Chitin binding protein</fullName>
    </submittedName>
</protein>
<feature type="transmembrane region" description="Helical" evidence="3">
    <location>
        <begin position="270"/>
        <end position="292"/>
    </location>
</feature>
<evidence type="ECO:0000256" key="2">
    <source>
        <dbReference type="SAM" id="MobiDB-lite"/>
    </source>
</evidence>
<keyword evidence="3" id="KW-0472">Membrane</keyword>
<accession>A0A495JCV8</accession>
<evidence type="ECO:0000259" key="5">
    <source>
        <dbReference type="Pfam" id="PF03067"/>
    </source>
</evidence>
<dbReference type="InterPro" id="IPR006311">
    <property type="entry name" value="TAT_signal"/>
</dbReference>
<dbReference type="Pfam" id="PF03067">
    <property type="entry name" value="LPMO_10"/>
    <property type="match status" value="1"/>
</dbReference>
<dbReference type="CDD" id="cd21177">
    <property type="entry name" value="LPMO_AA10"/>
    <property type="match status" value="1"/>
</dbReference>
<evidence type="ECO:0000313" key="6">
    <source>
        <dbReference type="EMBL" id="RKR85899.1"/>
    </source>
</evidence>